<accession>A0A2T0WI87</accession>
<reference evidence="1 2" key="1">
    <citation type="submission" date="2018-03" db="EMBL/GenBank/DDBJ databases">
        <title>Genomic Encyclopedia of Archaeal and Bacterial Type Strains, Phase II (KMG-II): from individual species to whole genera.</title>
        <authorList>
            <person name="Goeker M."/>
        </authorList>
    </citation>
    <scope>NUCLEOTIDE SEQUENCE [LARGE SCALE GENOMIC DNA]</scope>
    <source>
        <strain evidence="1 2">DSM 100212</strain>
    </source>
</reference>
<evidence type="ECO:0000313" key="1">
    <source>
        <dbReference type="EMBL" id="PRY86431.1"/>
    </source>
</evidence>
<keyword evidence="2" id="KW-1185">Reference proteome</keyword>
<proteinExistence type="predicted"/>
<sequence>MRAQGLGEPVRYLLGICLIAFGLSACVETGGTALTPRAVVIADGTMQIKAPPSYCVDLAHTKDSRELGAFALVASCQALSSSEASPAIMTVSIGAQVGADAITLDALVKALDGGKILSKEMRGDVAIVHLGEGGRRVVPGGDPRYWRAAKVVNGRLVSIALYARQGAPAAGDAGRSILLRLMGGISATKTSAAAAVVAGSAS</sequence>
<comment type="caution">
    <text evidence="1">The sequence shown here is derived from an EMBL/GenBank/DDBJ whole genome shotgun (WGS) entry which is preliminary data.</text>
</comment>
<name>A0A2T0WI87_9RHOB</name>
<dbReference type="Proteomes" id="UP000238392">
    <property type="component" value="Unassembled WGS sequence"/>
</dbReference>
<dbReference type="EMBL" id="PVTQ01000012">
    <property type="protein sequence ID" value="PRY86431.1"/>
    <property type="molecule type" value="Genomic_DNA"/>
</dbReference>
<dbReference type="AlphaFoldDB" id="A0A2T0WI87"/>
<organism evidence="1 2">
    <name type="scientific">Donghicola tyrosinivorans</name>
    <dbReference type="NCBI Taxonomy" id="1652492"/>
    <lineage>
        <taxon>Bacteria</taxon>
        <taxon>Pseudomonadati</taxon>
        <taxon>Pseudomonadota</taxon>
        <taxon>Alphaproteobacteria</taxon>
        <taxon>Rhodobacterales</taxon>
        <taxon>Roseobacteraceae</taxon>
        <taxon>Donghicola</taxon>
    </lineage>
</organism>
<protein>
    <submittedName>
        <fullName evidence="1">Uncharacterized protein</fullName>
    </submittedName>
</protein>
<dbReference type="PROSITE" id="PS51257">
    <property type="entry name" value="PROKAR_LIPOPROTEIN"/>
    <property type="match status" value="1"/>
</dbReference>
<evidence type="ECO:0000313" key="2">
    <source>
        <dbReference type="Proteomes" id="UP000238392"/>
    </source>
</evidence>
<gene>
    <name evidence="1" type="ORF">CLV74_11270</name>
</gene>